<sequence length="153" mass="17372">MSREEKLKQSMDEAVMQTFAEMAFVDVLPADIPKVEHSQIMIIEITRPCRGVMYLLMPRECKQCVVENIHGDSWDSLSVEQIDDCLLELLNVLGGNFLSRYYGEAVSYSVSFPQVIFDESELPDLEKFSYYSYDAEGIPFAVAIKLENQGDAP</sequence>
<dbReference type="OrthoDB" id="369481at2"/>
<dbReference type="Gene3D" id="3.40.1550.10">
    <property type="entry name" value="CheC-like"/>
    <property type="match status" value="1"/>
</dbReference>
<dbReference type="InterPro" id="IPR028976">
    <property type="entry name" value="CheC-like_sf"/>
</dbReference>
<accession>A0A1Y1S016</accession>
<dbReference type="STRING" id="1963862.B4O97_05370"/>
<dbReference type="GO" id="GO:0006935">
    <property type="term" value="P:chemotaxis"/>
    <property type="evidence" value="ECO:0007669"/>
    <property type="project" value="UniProtKB-KW"/>
</dbReference>
<dbReference type="RefSeq" id="WP_083048993.1">
    <property type="nucleotide sequence ID" value="NZ_MWQY01000005.1"/>
</dbReference>
<name>A0A1Y1S016_9SPIO</name>
<keyword evidence="4" id="KW-1185">Reference proteome</keyword>
<dbReference type="EMBL" id="MWQY01000005">
    <property type="protein sequence ID" value="ORC36505.1"/>
    <property type="molecule type" value="Genomic_DNA"/>
</dbReference>
<comment type="caution">
    <text evidence="3">The sequence shown here is derived from an EMBL/GenBank/DDBJ whole genome shotgun (WGS) entry which is preliminary data.</text>
</comment>
<organism evidence="3 4">
    <name type="scientific">Marispirochaeta aestuarii</name>
    <dbReference type="NCBI Taxonomy" id="1963862"/>
    <lineage>
        <taxon>Bacteria</taxon>
        <taxon>Pseudomonadati</taxon>
        <taxon>Spirochaetota</taxon>
        <taxon>Spirochaetia</taxon>
        <taxon>Spirochaetales</taxon>
        <taxon>Spirochaetaceae</taxon>
        <taxon>Marispirochaeta</taxon>
    </lineage>
</organism>
<dbReference type="InterPro" id="IPR028051">
    <property type="entry name" value="CheX-like_dom"/>
</dbReference>
<evidence type="ECO:0000259" key="2">
    <source>
        <dbReference type="Pfam" id="PF13690"/>
    </source>
</evidence>
<dbReference type="AlphaFoldDB" id="A0A1Y1S016"/>
<evidence type="ECO:0000256" key="1">
    <source>
        <dbReference type="ARBA" id="ARBA00022500"/>
    </source>
</evidence>
<reference evidence="3 4" key="1">
    <citation type="submission" date="2017-03" db="EMBL/GenBank/DDBJ databases">
        <title>Draft Genome sequence of Marispirochaeta sp. strain JC444.</title>
        <authorList>
            <person name="Shivani Y."/>
            <person name="Subhash Y."/>
            <person name="Sasikala C."/>
            <person name="Ramana C."/>
        </authorList>
    </citation>
    <scope>NUCLEOTIDE SEQUENCE [LARGE SCALE GENOMIC DNA]</scope>
    <source>
        <strain evidence="3 4">JC444</strain>
    </source>
</reference>
<gene>
    <name evidence="3" type="ORF">B4O97_05370</name>
</gene>
<evidence type="ECO:0000313" key="3">
    <source>
        <dbReference type="EMBL" id="ORC36505.1"/>
    </source>
</evidence>
<dbReference type="Proteomes" id="UP000192343">
    <property type="component" value="Unassembled WGS sequence"/>
</dbReference>
<feature type="domain" description="Chemotaxis phosphatase CheX-like" evidence="2">
    <location>
        <begin position="42"/>
        <end position="120"/>
    </location>
</feature>
<dbReference type="SUPFAM" id="SSF103039">
    <property type="entry name" value="CheC-like"/>
    <property type="match status" value="1"/>
</dbReference>
<proteinExistence type="predicted"/>
<evidence type="ECO:0000313" key="4">
    <source>
        <dbReference type="Proteomes" id="UP000192343"/>
    </source>
</evidence>
<dbReference type="Pfam" id="PF13690">
    <property type="entry name" value="CheX"/>
    <property type="match status" value="1"/>
</dbReference>
<protein>
    <recommendedName>
        <fullName evidence="2">Chemotaxis phosphatase CheX-like domain-containing protein</fullName>
    </recommendedName>
</protein>
<keyword evidence="1" id="KW-0145">Chemotaxis</keyword>